<gene>
    <name evidence="3" type="ORF">FEZ48_02655</name>
</gene>
<evidence type="ECO:0000313" key="3">
    <source>
        <dbReference type="EMBL" id="TLQ08803.1"/>
    </source>
</evidence>
<evidence type="ECO:0000256" key="2">
    <source>
        <dbReference type="SAM" id="SignalP"/>
    </source>
</evidence>
<evidence type="ECO:0000256" key="1">
    <source>
        <dbReference type="SAM" id="MobiDB-lite"/>
    </source>
</evidence>
<keyword evidence="2" id="KW-0732">Signal</keyword>
<dbReference type="Proteomes" id="UP000307201">
    <property type="component" value="Unassembled WGS sequence"/>
</dbReference>
<protein>
    <recommendedName>
        <fullName evidence="5">DUF4352 domain-containing protein</fullName>
    </recommendedName>
</protein>
<feature type="compositionally biased region" description="Acidic residues" evidence="1">
    <location>
        <begin position="24"/>
        <end position="62"/>
    </location>
</feature>
<evidence type="ECO:0008006" key="5">
    <source>
        <dbReference type="Google" id="ProtNLM"/>
    </source>
</evidence>
<dbReference type="OrthoDB" id="2453128at2"/>
<dbReference type="RefSeq" id="WP_138470951.1">
    <property type="nucleotide sequence ID" value="NZ_VBTE01000005.1"/>
</dbReference>
<feature type="chain" id="PRO_5038931405" description="DUF4352 domain-containing protein" evidence="2">
    <location>
        <begin position="25"/>
        <end position="189"/>
    </location>
</feature>
<feature type="signal peptide" evidence="2">
    <location>
        <begin position="1"/>
        <end position="24"/>
    </location>
</feature>
<organism evidence="3 4">
    <name type="scientific">Marinilactibacillus psychrotolerans</name>
    <dbReference type="NCBI Taxonomy" id="191770"/>
    <lineage>
        <taxon>Bacteria</taxon>
        <taxon>Bacillati</taxon>
        <taxon>Bacillota</taxon>
        <taxon>Bacilli</taxon>
        <taxon>Lactobacillales</taxon>
        <taxon>Carnobacteriaceae</taxon>
        <taxon>Marinilactibacillus</taxon>
    </lineage>
</organism>
<accession>A0A5R9C6P7</accession>
<sequence>MKKNLLLTLFASALILGACGSESAESEPAADTEETETTDDTTEETATETEETEESEEVASEETAIEFNQELETDDKFTATLQTIEHIVDEEWDEEKYEVTFDVTNNSEESLEFQARSVAINGRMVDESLLMMSQEVAPGNSAYAVLTIQDYEGGELPELTGNFEMSLYAFSWDNMDYEYEAPVSVSLDQ</sequence>
<feature type="region of interest" description="Disordered" evidence="1">
    <location>
        <begin position="21"/>
        <end position="62"/>
    </location>
</feature>
<comment type="caution">
    <text evidence="3">The sequence shown here is derived from an EMBL/GenBank/DDBJ whole genome shotgun (WGS) entry which is preliminary data.</text>
</comment>
<name>A0A5R9C6P7_9LACT</name>
<evidence type="ECO:0000313" key="4">
    <source>
        <dbReference type="Proteomes" id="UP000307201"/>
    </source>
</evidence>
<reference evidence="3 4" key="1">
    <citation type="submission" date="2019-05" db="EMBL/GenBank/DDBJ databases">
        <title>The metagenome of a microbial culture collection derived from dairy environment covers the genomic content of the human microbiome.</title>
        <authorList>
            <person name="Roder T."/>
            <person name="Wuthrich D."/>
            <person name="Sattari Z."/>
            <person name="Von Ah U."/>
            <person name="Bar C."/>
            <person name="Ronchi F."/>
            <person name="Macpherson A.J."/>
            <person name="Ganal-Vonarburg S.C."/>
            <person name="Bruggmann R."/>
            <person name="Vergeres G."/>
        </authorList>
    </citation>
    <scope>NUCLEOTIDE SEQUENCE [LARGE SCALE GENOMIC DNA]</scope>
    <source>
        <strain evidence="3 4">FAM 24235</strain>
    </source>
</reference>
<dbReference type="AlphaFoldDB" id="A0A5R9C6P7"/>
<dbReference type="EMBL" id="VBTE01000005">
    <property type="protein sequence ID" value="TLQ08803.1"/>
    <property type="molecule type" value="Genomic_DNA"/>
</dbReference>
<dbReference type="PROSITE" id="PS51257">
    <property type="entry name" value="PROKAR_LIPOPROTEIN"/>
    <property type="match status" value="1"/>
</dbReference>
<proteinExistence type="predicted"/>